<dbReference type="AlphaFoldDB" id="A0AAD6FS99"/>
<reference evidence="2" key="1">
    <citation type="submission" date="2022-11" db="EMBL/GenBank/DDBJ databases">
        <title>Chromosome-level genome of Pogonophryne albipinna.</title>
        <authorList>
            <person name="Jo E."/>
        </authorList>
    </citation>
    <scope>NUCLEOTIDE SEQUENCE</scope>
    <source>
        <strain evidence="2">SGF0006</strain>
        <tissue evidence="2">Muscle</tissue>
    </source>
</reference>
<comment type="caution">
    <text evidence="2">The sequence shown here is derived from an EMBL/GenBank/DDBJ whole genome shotgun (WGS) entry which is preliminary data.</text>
</comment>
<evidence type="ECO:0000256" key="1">
    <source>
        <dbReference type="SAM" id="MobiDB-lite"/>
    </source>
</evidence>
<gene>
    <name evidence="2" type="ORF">JOQ06_023699</name>
</gene>
<evidence type="ECO:0000313" key="2">
    <source>
        <dbReference type="EMBL" id="KAJ4946021.1"/>
    </source>
</evidence>
<evidence type="ECO:0000313" key="3">
    <source>
        <dbReference type="Proteomes" id="UP001219934"/>
    </source>
</evidence>
<sequence>MARRVTKPPTVISEAEGFGPGRQVVPVERQELGTEPLKTPQLENVLRFRREEQKHFLRETPSCYQPVPRKPDFGVKTAARASELLNLAQLPKS</sequence>
<feature type="region of interest" description="Disordered" evidence="1">
    <location>
        <begin position="1"/>
        <end position="24"/>
    </location>
</feature>
<name>A0AAD6FS99_9TELE</name>
<accession>A0AAD6FS99</accession>
<protein>
    <submittedName>
        <fullName evidence="2">Uncharacterized protein</fullName>
    </submittedName>
</protein>
<dbReference type="Proteomes" id="UP001219934">
    <property type="component" value="Unassembled WGS sequence"/>
</dbReference>
<proteinExistence type="predicted"/>
<keyword evidence="3" id="KW-1185">Reference proteome</keyword>
<dbReference type="EMBL" id="JAPTMU010000003">
    <property type="protein sequence ID" value="KAJ4946021.1"/>
    <property type="molecule type" value="Genomic_DNA"/>
</dbReference>
<organism evidence="2 3">
    <name type="scientific">Pogonophryne albipinna</name>
    <dbReference type="NCBI Taxonomy" id="1090488"/>
    <lineage>
        <taxon>Eukaryota</taxon>
        <taxon>Metazoa</taxon>
        <taxon>Chordata</taxon>
        <taxon>Craniata</taxon>
        <taxon>Vertebrata</taxon>
        <taxon>Euteleostomi</taxon>
        <taxon>Actinopterygii</taxon>
        <taxon>Neopterygii</taxon>
        <taxon>Teleostei</taxon>
        <taxon>Neoteleostei</taxon>
        <taxon>Acanthomorphata</taxon>
        <taxon>Eupercaria</taxon>
        <taxon>Perciformes</taxon>
        <taxon>Notothenioidei</taxon>
        <taxon>Pogonophryne</taxon>
    </lineage>
</organism>